<keyword evidence="3" id="KW-1185">Reference proteome</keyword>
<feature type="region of interest" description="Disordered" evidence="1">
    <location>
        <begin position="62"/>
        <end position="128"/>
    </location>
</feature>
<evidence type="ECO:0000313" key="3">
    <source>
        <dbReference type="Proteomes" id="UP000322873"/>
    </source>
</evidence>
<dbReference type="VEuPathDB" id="FungiDB:MFRU_003g04170"/>
<feature type="compositionally biased region" description="Basic and acidic residues" evidence="1">
    <location>
        <begin position="145"/>
        <end position="159"/>
    </location>
</feature>
<feature type="compositionally biased region" description="Basic residues" evidence="1">
    <location>
        <begin position="112"/>
        <end position="121"/>
    </location>
</feature>
<reference evidence="2 3" key="1">
    <citation type="submission" date="2019-06" db="EMBL/GenBank/DDBJ databases">
        <title>Genome Sequence of the Brown Rot Fungal Pathogen Monilinia fructicola.</title>
        <authorList>
            <person name="De Miccolis Angelini R.M."/>
            <person name="Landi L."/>
            <person name="Abate D."/>
            <person name="Pollastro S."/>
            <person name="Romanazzi G."/>
            <person name="Faretra F."/>
        </authorList>
    </citation>
    <scope>NUCLEOTIDE SEQUENCE [LARGE SCALE GENOMIC DNA]</scope>
    <source>
        <strain evidence="2 3">Mfrc123</strain>
    </source>
</reference>
<dbReference type="AlphaFoldDB" id="A0A5M9JS87"/>
<protein>
    <recommendedName>
        <fullName evidence="4">Myb-like domain-containing protein</fullName>
    </recommendedName>
</protein>
<evidence type="ECO:0000313" key="2">
    <source>
        <dbReference type="EMBL" id="KAA8572354.1"/>
    </source>
</evidence>
<sequence length="169" mass="18313">MSEPYKFTPADANLLWAIFGVIPRRELSKMVDWEVVGAKLGGLNQKAVAKRWSRLNIKMRENSDDDDMGEVGTDATQEIMSGGESKMVEGDDGAGTDGQIVTVKERTGGKATAKKRSHKTPIKSNAITGKGKAVKIKATWESVRAEVAAEAKAKERETEEGSDSEDQDA</sequence>
<accession>A0A5M9JS87</accession>
<evidence type="ECO:0000256" key="1">
    <source>
        <dbReference type="SAM" id="MobiDB-lite"/>
    </source>
</evidence>
<dbReference type="EMBL" id="VICG01000004">
    <property type="protein sequence ID" value="KAA8572354.1"/>
    <property type="molecule type" value="Genomic_DNA"/>
</dbReference>
<feature type="compositionally biased region" description="Acidic residues" evidence="1">
    <location>
        <begin position="160"/>
        <end position="169"/>
    </location>
</feature>
<evidence type="ECO:0008006" key="4">
    <source>
        <dbReference type="Google" id="ProtNLM"/>
    </source>
</evidence>
<proteinExistence type="predicted"/>
<dbReference type="Proteomes" id="UP000322873">
    <property type="component" value="Unassembled WGS sequence"/>
</dbReference>
<gene>
    <name evidence="2" type="ORF">EYC84_002977</name>
</gene>
<name>A0A5M9JS87_MONFR</name>
<organism evidence="2 3">
    <name type="scientific">Monilinia fructicola</name>
    <name type="common">Brown rot fungus</name>
    <name type="synonym">Ciboria fructicola</name>
    <dbReference type="NCBI Taxonomy" id="38448"/>
    <lineage>
        <taxon>Eukaryota</taxon>
        <taxon>Fungi</taxon>
        <taxon>Dikarya</taxon>
        <taxon>Ascomycota</taxon>
        <taxon>Pezizomycotina</taxon>
        <taxon>Leotiomycetes</taxon>
        <taxon>Helotiales</taxon>
        <taxon>Sclerotiniaceae</taxon>
        <taxon>Monilinia</taxon>
    </lineage>
</organism>
<comment type="caution">
    <text evidence="2">The sequence shown here is derived from an EMBL/GenBank/DDBJ whole genome shotgun (WGS) entry which is preliminary data.</text>
</comment>
<feature type="region of interest" description="Disordered" evidence="1">
    <location>
        <begin position="145"/>
        <end position="169"/>
    </location>
</feature>